<name>A0A3P1UTI4_9ACTO</name>
<protein>
    <submittedName>
        <fullName evidence="2">Classical arabinogalactan protein 9</fullName>
    </submittedName>
</protein>
<feature type="region of interest" description="Disordered" evidence="1">
    <location>
        <begin position="1"/>
        <end position="20"/>
    </location>
</feature>
<sequence>MSRPDAAGDQLPGNAAGQLPMLPIPEMLSADLMPPVAPQSRQVARSAQRQLDELASQSQVAHSRDQARAFLAASAIGNVTTLAALAQASYQAAPAGGPYYQAILRAYGVGATRGIAGF</sequence>
<dbReference type="EMBL" id="RQZC01000026">
    <property type="protein sequence ID" value="RRD24777.1"/>
    <property type="molecule type" value="Genomic_DNA"/>
</dbReference>
<dbReference type="AlphaFoldDB" id="A0A3P1UTI4"/>
<evidence type="ECO:0000313" key="3">
    <source>
        <dbReference type="Proteomes" id="UP000271272"/>
    </source>
</evidence>
<reference evidence="2 3" key="1">
    <citation type="submission" date="2018-11" db="EMBL/GenBank/DDBJ databases">
        <title>Genomes From Bacteria Associated with the Canine Oral Cavity: a Test Case for Automated Genome-Based Taxonomic Assignment.</title>
        <authorList>
            <person name="Coil D.A."/>
            <person name="Jospin G."/>
            <person name="Darling A.E."/>
            <person name="Wallis C."/>
            <person name="Davis I.J."/>
            <person name="Harris S."/>
            <person name="Eisen J.A."/>
            <person name="Holcombe L.J."/>
            <person name="O'Flynn C."/>
        </authorList>
    </citation>
    <scope>NUCLEOTIDE SEQUENCE [LARGE SCALE GENOMIC DNA]</scope>
    <source>
        <strain evidence="2 3">OH5050</strain>
    </source>
</reference>
<evidence type="ECO:0000256" key="1">
    <source>
        <dbReference type="SAM" id="MobiDB-lite"/>
    </source>
</evidence>
<comment type="caution">
    <text evidence="2">The sequence shown here is derived from an EMBL/GenBank/DDBJ whole genome shotgun (WGS) entry which is preliminary data.</text>
</comment>
<keyword evidence="3" id="KW-1185">Reference proteome</keyword>
<gene>
    <name evidence="2" type="ORF">EII10_11035</name>
</gene>
<proteinExistence type="predicted"/>
<evidence type="ECO:0000313" key="2">
    <source>
        <dbReference type="EMBL" id="RRD24777.1"/>
    </source>
</evidence>
<feature type="compositionally biased region" description="Low complexity" evidence="1">
    <location>
        <begin position="39"/>
        <end position="49"/>
    </location>
</feature>
<organism evidence="2 3">
    <name type="scientific">Actinomyces bowdenii</name>
    <dbReference type="NCBI Taxonomy" id="131109"/>
    <lineage>
        <taxon>Bacteria</taxon>
        <taxon>Bacillati</taxon>
        <taxon>Actinomycetota</taxon>
        <taxon>Actinomycetes</taxon>
        <taxon>Actinomycetales</taxon>
        <taxon>Actinomycetaceae</taxon>
        <taxon>Actinomyces</taxon>
    </lineage>
</organism>
<dbReference type="Proteomes" id="UP000271272">
    <property type="component" value="Unassembled WGS sequence"/>
</dbReference>
<dbReference type="RefSeq" id="WP_124934549.1">
    <property type="nucleotide sequence ID" value="NZ_RQZC01000026.1"/>
</dbReference>
<feature type="region of interest" description="Disordered" evidence="1">
    <location>
        <begin position="33"/>
        <end position="59"/>
    </location>
</feature>
<accession>A0A3P1UTI4</accession>